<evidence type="ECO:0000259" key="3">
    <source>
        <dbReference type="Pfam" id="PF13953"/>
    </source>
</evidence>
<dbReference type="Gene3D" id="2.60.40.3110">
    <property type="match status" value="1"/>
</dbReference>
<dbReference type="GO" id="GO:0015473">
    <property type="term" value="F:fimbrial usher porin activity"/>
    <property type="evidence" value="ECO:0007669"/>
    <property type="project" value="InterPro"/>
</dbReference>
<organism evidence="4 5">
    <name type="scientific">Aureimonas glaciei</name>
    <dbReference type="NCBI Taxonomy" id="1776957"/>
    <lineage>
        <taxon>Bacteria</taxon>
        <taxon>Pseudomonadati</taxon>
        <taxon>Pseudomonadota</taxon>
        <taxon>Alphaproteobacteria</taxon>
        <taxon>Hyphomicrobiales</taxon>
        <taxon>Aurantimonadaceae</taxon>
        <taxon>Aureimonas</taxon>
    </lineage>
</organism>
<dbReference type="PANTHER" id="PTHR30451">
    <property type="entry name" value="OUTER MEMBRANE USHER PROTEIN"/>
    <property type="match status" value="1"/>
</dbReference>
<name>A0A916Y2D5_9HYPH</name>
<evidence type="ECO:0000313" key="4">
    <source>
        <dbReference type="EMBL" id="GGD27611.1"/>
    </source>
</evidence>
<comment type="similarity">
    <text evidence="1">Belongs to the fimbrial export usher family.</text>
</comment>
<keyword evidence="1" id="KW-0813">Transport</keyword>
<dbReference type="InterPro" id="IPR025949">
    <property type="entry name" value="PapC-like_C"/>
</dbReference>
<keyword evidence="1" id="KW-0998">Cell outer membrane</keyword>
<accession>A0A916Y2D5</accession>
<dbReference type="InterPro" id="IPR043142">
    <property type="entry name" value="PapC-like_C_sf"/>
</dbReference>
<gene>
    <name evidence="4" type="ORF">GCM10011335_33400</name>
</gene>
<dbReference type="InterPro" id="IPR042186">
    <property type="entry name" value="FimD_plug_dom"/>
</dbReference>
<dbReference type="Pfam" id="PF00577">
    <property type="entry name" value="Usher"/>
    <property type="match status" value="1"/>
</dbReference>
<dbReference type="PANTHER" id="PTHR30451:SF5">
    <property type="entry name" value="SLR0019 PROTEIN"/>
    <property type="match status" value="1"/>
</dbReference>
<reference evidence="4" key="1">
    <citation type="journal article" date="2014" name="Int. J. Syst. Evol. Microbiol.">
        <title>Complete genome sequence of Corynebacterium casei LMG S-19264T (=DSM 44701T), isolated from a smear-ripened cheese.</title>
        <authorList>
            <consortium name="US DOE Joint Genome Institute (JGI-PGF)"/>
            <person name="Walter F."/>
            <person name="Albersmeier A."/>
            <person name="Kalinowski J."/>
            <person name="Ruckert C."/>
        </authorList>
    </citation>
    <scope>NUCLEOTIDE SEQUENCE</scope>
    <source>
        <strain evidence="4">CGMCC 1.15493</strain>
    </source>
</reference>
<keyword evidence="1" id="KW-1029">Fimbrium biogenesis</keyword>
<dbReference type="AlphaFoldDB" id="A0A916Y2D5"/>
<evidence type="ECO:0000256" key="2">
    <source>
        <dbReference type="SAM" id="SignalP"/>
    </source>
</evidence>
<evidence type="ECO:0000256" key="1">
    <source>
        <dbReference type="RuleBase" id="RU003884"/>
    </source>
</evidence>
<dbReference type="Pfam" id="PF13953">
    <property type="entry name" value="PapC_C"/>
    <property type="match status" value="1"/>
</dbReference>
<feature type="domain" description="PapC-like C-terminal" evidence="3">
    <location>
        <begin position="742"/>
        <end position="802"/>
    </location>
</feature>
<feature type="signal peptide" evidence="2">
    <location>
        <begin position="1"/>
        <end position="38"/>
    </location>
</feature>
<evidence type="ECO:0000313" key="5">
    <source>
        <dbReference type="Proteomes" id="UP000613160"/>
    </source>
</evidence>
<protein>
    <submittedName>
        <fullName evidence="4">Fimbrial biogenesis outer membrane usher protein</fullName>
    </submittedName>
</protein>
<dbReference type="Gene3D" id="2.60.40.2610">
    <property type="entry name" value="Outer membrane usher protein FimD, plug domain"/>
    <property type="match status" value="1"/>
</dbReference>
<dbReference type="InterPro" id="IPR000015">
    <property type="entry name" value="Fimb_usher"/>
</dbReference>
<dbReference type="EMBL" id="BMJJ01000008">
    <property type="protein sequence ID" value="GGD27611.1"/>
    <property type="molecule type" value="Genomic_DNA"/>
</dbReference>
<dbReference type="GO" id="GO:0009297">
    <property type="term" value="P:pilus assembly"/>
    <property type="evidence" value="ECO:0007669"/>
    <property type="project" value="InterPro"/>
</dbReference>
<comment type="subcellular location">
    <subcellularLocation>
        <location evidence="1">Cell outer membrane</location>
        <topology evidence="1">Multi-pass membrane protein</topology>
    </subcellularLocation>
</comment>
<keyword evidence="5" id="KW-1185">Reference proteome</keyword>
<reference evidence="4" key="2">
    <citation type="submission" date="2020-09" db="EMBL/GenBank/DDBJ databases">
        <authorList>
            <person name="Sun Q."/>
            <person name="Zhou Y."/>
        </authorList>
    </citation>
    <scope>NUCLEOTIDE SEQUENCE</scope>
    <source>
        <strain evidence="4">CGMCC 1.15493</strain>
    </source>
</reference>
<proteinExistence type="inferred from homology"/>
<sequence>MSWSGTPFRFASRARSKRHRALFALVVLCPFQPNPSPAQVPAAAPVAAAPDAADSRALFLDVSVNGAPTGLIAAFVETGGTLVAEAEELRSIGLFPAEEARLADGRILVDRLPGVRYGYDEASQQIDFSAGDAARVAAVIDASGARSILDAPSNPGPTAQSGFGALLNYSLFAATPSAALRDVVRFDGLSGAFEGRMFSPYGVVAQTFVASTDAGGDYDTKRLDTSWAYSDPETLRTYRAGDLITGGLDWNRPTRLAGVQIQRNFSLRSDLVTVPIPEISGSAAVPSTIDVYLNGTKRFSKEVAAGPFALTNLPVVNGAGTTRVVVRDAAGQESVSETAFFSSPKLLAQGLTDYSAELGFGRQFFGARSNAYDPRPMGSGSLRYGFSDWLTGEAHIEGGAEIANGGLGAVVAVGTLGTVSASAATSRSSTFGSGVQFGATAEFRVAQVNVSGRVQRTHGDYHDIASIIDAAARDPSLLQAGGRPAAAINQIAVSLPLVFDPSSVSLSFTEVTAVDDQKKSVVGLSYSRKINKTGAVYLSGFKDLASEAFGVSAGLTLPLGEDYSTTASLYDGGDGPVASASLSRRGGQETGDYSWQLRDSEGKVSQRSATAQYHAEAADFVAAVGQSGDLFRATAQMDGAVVAAGGDLFFSRPIEDSFAIVDVGAADVEVSQENRAVGRTNARGKLLLPRLRAFEKNQISIDPGDLPLDTALNATRQVVVPVDRSGVVVAFAAAAKGGAALVSFTDAAGEALPLGAIGRLGADGEAFVIGYDGQAYVDGLSAANEVLVDLPEGGQCLARFSYQSDGGAQVAIPDAACTPL</sequence>
<comment type="caution">
    <text evidence="4">The sequence shown here is derived from an EMBL/GenBank/DDBJ whole genome shotgun (WGS) entry which is preliminary data.</text>
</comment>
<dbReference type="Proteomes" id="UP000613160">
    <property type="component" value="Unassembled WGS sequence"/>
</dbReference>
<dbReference type="GO" id="GO:0009279">
    <property type="term" value="C:cell outer membrane"/>
    <property type="evidence" value="ECO:0007669"/>
    <property type="project" value="UniProtKB-SubCell"/>
</dbReference>
<dbReference type="InterPro" id="IPR018030">
    <property type="entry name" value="Fimbrial_membr_usher_CS"/>
</dbReference>
<dbReference type="Gene3D" id="2.60.40.2070">
    <property type="match status" value="1"/>
</dbReference>
<keyword evidence="1" id="KW-0472">Membrane</keyword>
<dbReference type="PROSITE" id="PS01151">
    <property type="entry name" value="FIMBRIAL_USHER"/>
    <property type="match status" value="1"/>
</dbReference>
<keyword evidence="1" id="KW-0812">Transmembrane</keyword>
<feature type="chain" id="PRO_5037620854" evidence="2">
    <location>
        <begin position="39"/>
        <end position="820"/>
    </location>
</feature>
<keyword evidence="2" id="KW-0732">Signal</keyword>